<keyword evidence="6" id="KW-1185">Reference proteome</keyword>
<dbReference type="STRING" id="37360.A0A0G4IGR7"/>
<dbReference type="GO" id="GO:0004181">
    <property type="term" value="F:metallocarboxypeptidase activity"/>
    <property type="evidence" value="ECO:0007669"/>
    <property type="project" value="InterPro"/>
</dbReference>
<comment type="cofactor">
    <cofactor evidence="1">
        <name>Zn(2+)</name>
        <dbReference type="ChEBI" id="CHEBI:29105"/>
    </cofactor>
</comment>
<dbReference type="OMA" id="PETRIMR"/>
<dbReference type="GO" id="GO:0008270">
    <property type="term" value="F:zinc ion binding"/>
    <property type="evidence" value="ECO:0007669"/>
    <property type="project" value="InterPro"/>
</dbReference>
<dbReference type="GO" id="GO:0005615">
    <property type="term" value="C:extracellular space"/>
    <property type="evidence" value="ECO:0007669"/>
    <property type="project" value="TreeGrafter"/>
</dbReference>
<organism evidence="4 6">
    <name type="scientific">Plasmodiophora brassicae</name>
    <name type="common">Clubroot disease agent</name>
    <dbReference type="NCBI Taxonomy" id="37360"/>
    <lineage>
        <taxon>Eukaryota</taxon>
        <taxon>Sar</taxon>
        <taxon>Rhizaria</taxon>
        <taxon>Endomyxa</taxon>
        <taxon>Phytomyxea</taxon>
        <taxon>Plasmodiophorida</taxon>
        <taxon>Plasmodiophoridae</taxon>
        <taxon>Plasmodiophora</taxon>
    </lineage>
</organism>
<keyword evidence="5" id="KW-0496">Mitochondrion</keyword>
<dbReference type="PANTHER" id="PTHR11705:SF119">
    <property type="entry name" value="OS02G0119300 PROTEIN"/>
    <property type="match status" value="1"/>
</dbReference>
<evidence type="ECO:0000313" key="7">
    <source>
        <dbReference type="Proteomes" id="UP000290189"/>
    </source>
</evidence>
<evidence type="ECO:0000313" key="6">
    <source>
        <dbReference type="Proteomes" id="UP000039324"/>
    </source>
</evidence>
<reference evidence="5 7" key="2">
    <citation type="submission" date="2018-03" db="EMBL/GenBank/DDBJ databases">
        <authorList>
            <person name="Fogelqvist J."/>
        </authorList>
    </citation>
    <scope>NUCLEOTIDE SEQUENCE [LARGE SCALE GENOMIC DNA]</scope>
</reference>
<feature type="domain" description="Peptidase M14" evidence="3">
    <location>
        <begin position="32"/>
        <end position="301"/>
    </location>
</feature>
<dbReference type="SMART" id="SM00631">
    <property type="entry name" value="Zn_pept"/>
    <property type="match status" value="1"/>
</dbReference>
<evidence type="ECO:0000313" key="5">
    <source>
        <dbReference type="EMBL" id="SPQ96742.1"/>
    </source>
</evidence>
<dbReference type="CDD" id="cd06227">
    <property type="entry name" value="M14-CPA-like"/>
    <property type="match status" value="1"/>
</dbReference>
<dbReference type="Gene3D" id="3.40.630.10">
    <property type="entry name" value="Zn peptidases"/>
    <property type="match status" value="1"/>
</dbReference>
<dbReference type="GO" id="GO:0006508">
    <property type="term" value="P:proteolysis"/>
    <property type="evidence" value="ECO:0007669"/>
    <property type="project" value="InterPro"/>
</dbReference>
<proteinExistence type="inferred from homology"/>
<evidence type="ECO:0000256" key="1">
    <source>
        <dbReference type="ARBA" id="ARBA00001947"/>
    </source>
</evidence>
<dbReference type="EMBL" id="OVEO01000006">
    <property type="protein sequence ID" value="SPQ96742.1"/>
    <property type="molecule type" value="Genomic_DNA"/>
</dbReference>
<dbReference type="InterPro" id="IPR034269">
    <property type="entry name" value="At5g42320_M14_CPD"/>
</dbReference>
<dbReference type="EMBL" id="CDSF01000001">
    <property type="protein sequence ID" value="CEO94393.1"/>
    <property type="molecule type" value="Genomic_DNA"/>
</dbReference>
<accession>A0A0G4IGR7</accession>
<evidence type="ECO:0000313" key="4">
    <source>
        <dbReference type="EMBL" id="CEO94393.1"/>
    </source>
</evidence>
<sequence>MPQRTRATATALWVVVAIGITLGEGILHASGYRPYETIQAELSDARYGPRITSNVWFKSVSGQPIYTVRASSGSDHDKIRMVFVFGMHPRELITTEAALRLIRTLGITSCASFAGRLATSILQHATIDIIPLLNPDGRMRLERDGNHCWRGNANGVDLNRNFDWEWGGPGSTAVRGSEEYRGPSAFSESEAAGLRDLILTNNYTAVVDVHSGEQQMFSAYVGTESKSLGRNSSNHGKEQDVIRRVVRQRYIRDGGVAHVANSYTADGTLLDWASGAAAVPFVFCVESYGAIGTEDLGCLRQFNPDQRRVPRVLDRIEHALLETIRAILDIAADVAFETQEPDPSSPLAQERAAWFRAACERQAGTQ</sequence>
<dbReference type="AlphaFoldDB" id="A0A0G4IGR7"/>
<geneLocation type="mitochondrion" evidence="5"/>
<gene>
    <name evidence="4" type="ORF">PBRA_000178</name>
    <name evidence="5" type="ORF">PLBR_LOCUS3957</name>
</gene>
<name>A0A0G4IGR7_PLABS</name>
<reference evidence="4 6" key="1">
    <citation type="submission" date="2015-02" db="EMBL/GenBank/DDBJ databases">
        <authorList>
            <person name="Chooi Y.-H."/>
        </authorList>
    </citation>
    <scope>NUCLEOTIDE SEQUENCE [LARGE SCALE GENOMIC DNA]</scope>
    <source>
        <strain evidence="4">E3</strain>
    </source>
</reference>
<protein>
    <recommendedName>
        <fullName evidence="3">Peptidase M14 domain-containing protein</fullName>
    </recommendedName>
</protein>
<dbReference type="Proteomes" id="UP000039324">
    <property type="component" value="Unassembled WGS sequence"/>
</dbReference>
<dbReference type="Pfam" id="PF00246">
    <property type="entry name" value="Peptidase_M14"/>
    <property type="match status" value="1"/>
</dbReference>
<dbReference type="InterPro" id="IPR000834">
    <property type="entry name" value="Peptidase_M14"/>
</dbReference>
<dbReference type="Proteomes" id="UP000290189">
    <property type="component" value="Unassembled WGS sequence"/>
</dbReference>
<dbReference type="PANTHER" id="PTHR11705">
    <property type="entry name" value="PROTEASE FAMILY M14 CARBOXYPEPTIDASE A,B"/>
    <property type="match status" value="1"/>
</dbReference>
<dbReference type="OrthoDB" id="3626597at2759"/>
<dbReference type="SUPFAM" id="SSF53187">
    <property type="entry name" value="Zn-dependent exopeptidases"/>
    <property type="match status" value="1"/>
</dbReference>
<evidence type="ECO:0000259" key="3">
    <source>
        <dbReference type="SMART" id="SM00631"/>
    </source>
</evidence>
<comment type="similarity">
    <text evidence="2">Belongs to the peptidase M14 family.</text>
</comment>
<evidence type="ECO:0000256" key="2">
    <source>
        <dbReference type="ARBA" id="ARBA00005988"/>
    </source>
</evidence>